<sequence length="188" mass="21241">MNKISALCLSTVLGCVSFYALANDNTTQTTDAKPAQTDVTLLQKEEQGMKPKVLKDVAPYPEATEDQKRYAIFVDPKENEQNYKVELVFGKKIMVDSCNRYMLGGSVEEKDLQGWGYNYYIVEQVGQPASTMMACPNNDKHEAFVPMTTQTFARYNSKLPIVIYAPKDVEVRYRIWSAPEETTLAEAQ</sequence>
<keyword evidence="4" id="KW-1185">Reference proteome</keyword>
<accession>A0A974NGS3</accession>
<dbReference type="PANTHER" id="PTHR35890:SF3">
    <property type="entry name" value="ECOTIN"/>
    <property type="match status" value="1"/>
</dbReference>
<dbReference type="RefSeq" id="WP_201094676.1">
    <property type="nucleotide sequence ID" value="NZ_CP067393.1"/>
</dbReference>
<keyword evidence="2" id="KW-0732">Signal</keyword>
<feature type="signal peptide" evidence="2">
    <location>
        <begin position="1"/>
        <end position="22"/>
    </location>
</feature>
<dbReference type="Gene3D" id="2.60.40.550">
    <property type="entry name" value="Ecotin"/>
    <property type="match status" value="1"/>
</dbReference>
<organism evidence="3 4">
    <name type="scientific">Entomomonas asaccharolytica</name>
    <dbReference type="NCBI Taxonomy" id="2785331"/>
    <lineage>
        <taxon>Bacteria</taxon>
        <taxon>Pseudomonadati</taxon>
        <taxon>Pseudomonadota</taxon>
        <taxon>Gammaproteobacteria</taxon>
        <taxon>Pseudomonadales</taxon>
        <taxon>Pseudomonadaceae</taxon>
        <taxon>Entomomonas</taxon>
    </lineage>
</organism>
<dbReference type="PROSITE" id="PS51257">
    <property type="entry name" value="PROKAR_LIPOPROTEIN"/>
    <property type="match status" value="1"/>
</dbReference>
<dbReference type="Pfam" id="PF03974">
    <property type="entry name" value="Ecotin"/>
    <property type="match status" value="1"/>
</dbReference>
<dbReference type="KEGG" id="eaz:JHT90_04580"/>
<dbReference type="Proteomes" id="UP000595278">
    <property type="component" value="Chromosome"/>
</dbReference>
<dbReference type="SUPFAM" id="SSF49772">
    <property type="entry name" value="Ecotin, trypsin inhibitor"/>
    <property type="match status" value="1"/>
</dbReference>
<dbReference type="AlphaFoldDB" id="A0A974NGS3"/>
<feature type="chain" id="PRO_5037171481" evidence="2">
    <location>
        <begin position="23"/>
        <end position="188"/>
    </location>
</feature>
<reference evidence="3 4" key="1">
    <citation type="submission" date="2021-01" db="EMBL/GenBank/DDBJ databases">
        <title>Entomomonas sp. F2A isolated from a house cricket (Acheta domesticus).</title>
        <authorList>
            <person name="Spergser J."/>
            <person name="Busse H.-J."/>
        </authorList>
    </citation>
    <scope>NUCLEOTIDE SEQUENCE [LARGE SCALE GENOMIC DNA]</scope>
    <source>
        <strain evidence="3 4">F2A</strain>
    </source>
</reference>
<proteinExistence type="inferred from homology"/>
<dbReference type="InterPro" id="IPR036198">
    <property type="entry name" value="Ecotin_sf"/>
</dbReference>
<gene>
    <name evidence="3" type="primary">eco</name>
    <name evidence="3" type="ORF">JHT90_04580</name>
</gene>
<evidence type="ECO:0000313" key="3">
    <source>
        <dbReference type="EMBL" id="QQP86520.1"/>
    </source>
</evidence>
<evidence type="ECO:0000256" key="2">
    <source>
        <dbReference type="SAM" id="SignalP"/>
    </source>
</evidence>
<dbReference type="InterPro" id="IPR005658">
    <property type="entry name" value="Prot_inh_ecotin"/>
</dbReference>
<dbReference type="PANTHER" id="PTHR35890">
    <property type="match status" value="1"/>
</dbReference>
<dbReference type="NCBIfam" id="NF002987">
    <property type="entry name" value="PRK03719.1"/>
    <property type="match status" value="1"/>
</dbReference>
<dbReference type="EMBL" id="CP067393">
    <property type="protein sequence ID" value="QQP86520.1"/>
    <property type="molecule type" value="Genomic_DNA"/>
</dbReference>
<dbReference type="GO" id="GO:0004867">
    <property type="term" value="F:serine-type endopeptidase inhibitor activity"/>
    <property type="evidence" value="ECO:0007669"/>
    <property type="project" value="InterPro"/>
</dbReference>
<name>A0A974NGS3_9GAMM</name>
<evidence type="ECO:0000256" key="1">
    <source>
        <dbReference type="ARBA" id="ARBA00010558"/>
    </source>
</evidence>
<comment type="similarity">
    <text evidence="1">Belongs to the protease inhibitor I11 (ecotin) family.</text>
</comment>
<evidence type="ECO:0000313" key="4">
    <source>
        <dbReference type="Proteomes" id="UP000595278"/>
    </source>
</evidence>
<protein>
    <submittedName>
        <fullName evidence="3">Serine protease inhibitor ecotin</fullName>
    </submittedName>
</protein>